<dbReference type="RefSeq" id="WP_068144929.1">
    <property type="nucleotide sequence ID" value="NZ_JBHSCR010000035.1"/>
</dbReference>
<dbReference type="CDD" id="cd07035">
    <property type="entry name" value="TPP_PYR_POX_like"/>
    <property type="match status" value="1"/>
</dbReference>
<dbReference type="EMBL" id="JBHSCR010000035">
    <property type="protein sequence ID" value="MFC4349672.1"/>
    <property type="molecule type" value="Genomic_DNA"/>
</dbReference>
<dbReference type="PANTHER" id="PTHR18968:SF142">
    <property type="entry name" value="ACETOLACTATE SYNTHASE"/>
    <property type="match status" value="1"/>
</dbReference>
<evidence type="ECO:0000259" key="6">
    <source>
        <dbReference type="Pfam" id="PF02776"/>
    </source>
</evidence>
<dbReference type="InterPro" id="IPR012000">
    <property type="entry name" value="Thiamin_PyroP_enz_cen_dom"/>
</dbReference>
<gene>
    <name evidence="7" type="ORF">ACFO5Q_17610</name>
</gene>
<reference evidence="8" key="1">
    <citation type="journal article" date="2019" name="Int. J. Syst. Evol. Microbiol.">
        <title>The Global Catalogue of Microorganisms (GCM) 10K type strain sequencing project: providing services to taxonomists for standard genome sequencing and annotation.</title>
        <authorList>
            <consortium name="The Broad Institute Genomics Platform"/>
            <consortium name="The Broad Institute Genome Sequencing Center for Infectious Disease"/>
            <person name="Wu L."/>
            <person name="Ma J."/>
        </authorList>
    </citation>
    <scope>NUCLEOTIDE SEQUENCE [LARGE SCALE GENOMIC DNA]</scope>
    <source>
        <strain evidence="8">CGMCC 1.15304</strain>
    </source>
</reference>
<dbReference type="Proteomes" id="UP001595776">
    <property type="component" value="Unassembled WGS sequence"/>
</dbReference>
<evidence type="ECO:0000259" key="4">
    <source>
        <dbReference type="Pfam" id="PF00205"/>
    </source>
</evidence>
<dbReference type="InterPro" id="IPR011766">
    <property type="entry name" value="TPP_enzyme_TPP-bd"/>
</dbReference>
<dbReference type="Gene3D" id="3.40.50.1220">
    <property type="entry name" value="TPP-binding domain"/>
    <property type="match status" value="1"/>
</dbReference>
<protein>
    <submittedName>
        <fullName evidence="7">Thiamine pyrophosphate-binding protein</fullName>
    </submittedName>
</protein>
<accession>A0ABV8UEI1</accession>
<evidence type="ECO:0000256" key="2">
    <source>
        <dbReference type="ARBA" id="ARBA00023052"/>
    </source>
</evidence>
<feature type="domain" description="Thiamine pyrophosphate enzyme TPP-binding" evidence="5">
    <location>
        <begin position="445"/>
        <end position="593"/>
    </location>
</feature>
<dbReference type="InterPro" id="IPR045229">
    <property type="entry name" value="TPP_enz"/>
</dbReference>
<dbReference type="CDD" id="cd02015">
    <property type="entry name" value="TPP_AHAS"/>
    <property type="match status" value="1"/>
</dbReference>
<dbReference type="SUPFAM" id="SSF52467">
    <property type="entry name" value="DHS-like NAD/FAD-binding domain"/>
    <property type="match status" value="1"/>
</dbReference>
<evidence type="ECO:0000256" key="1">
    <source>
        <dbReference type="ARBA" id="ARBA00007812"/>
    </source>
</evidence>
<keyword evidence="8" id="KW-1185">Reference proteome</keyword>
<feature type="domain" description="Thiamine pyrophosphate enzyme N-terminal TPP-binding" evidence="6">
    <location>
        <begin position="58"/>
        <end position="175"/>
    </location>
</feature>
<keyword evidence="2 3" id="KW-0786">Thiamine pyrophosphate</keyword>
<dbReference type="InterPro" id="IPR029035">
    <property type="entry name" value="DHS-like_NAD/FAD-binding_dom"/>
</dbReference>
<sequence length="622" mass="66989">MDYTFNCFQAAANQQYGFASQKTSFPRLQDSCSFTLNAYINEEKSIKTKKDDTAVALGAKVIADFLKERGINRVFVYPGGTIAPVLDELHKLDIDLFVPKHEQGAGFAALSAAKLTGEPQVCMVTSGPGVTNAVTPLADAFFDSVPVLFITGQVGTGDLAGSPKLRQRGFQEVDTPSLCRPIAKAVFQPHSPDDLSDTLHKAYQVMLSGRQGPVVLDLPMDVQRSATDRIAPTTAAETPTAATEIDETAIQEIAGKLASAERPLILAGNGVRIGDAISELRQLAEQCGCGVSQSLPALGVFPTAHAQALGFHGHTGSQAAGKAIQEADVILAIGTRLDVRQTGTELKYFAPDAWKGRIDIDPTEITHSRVPCDITIQSDAKTGLQALLSALEVKQISEKASWLSRIKDLHSEHCYRFDHSKLKPQAIIESVSNQVNATQVIVTSGVGSHQQWAARHFDYDLPSRSWLTSAGHGTMGYDLPAAIGAQLAMPDAHVICFVGDGSLQMNIQELATVVEHDLPIKIFLLDNARLAIVSQFQLFNWEVDLTTGDKKNPDFAAIAKAYGMTSYTLSDPALVEQTVSNALATAGPCLVHCMIDPFEDVSPMLLAGQKIDEMWHREGLDA</sequence>
<evidence type="ECO:0000313" key="7">
    <source>
        <dbReference type="EMBL" id="MFC4349672.1"/>
    </source>
</evidence>
<dbReference type="Pfam" id="PF02775">
    <property type="entry name" value="TPP_enzyme_C"/>
    <property type="match status" value="1"/>
</dbReference>
<comment type="caution">
    <text evidence="7">The sequence shown here is derived from an EMBL/GenBank/DDBJ whole genome shotgun (WGS) entry which is preliminary data.</text>
</comment>
<evidence type="ECO:0000259" key="5">
    <source>
        <dbReference type="Pfam" id="PF02775"/>
    </source>
</evidence>
<feature type="domain" description="Thiamine pyrophosphate enzyme central" evidence="4">
    <location>
        <begin position="250"/>
        <end position="387"/>
    </location>
</feature>
<dbReference type="InterPro" id="IPR039368">
    <property type="entry name" value="AHAS_TPP"/>
</dbReference>
<dbReference type="InterPro" id="IPR012001">
    <property type="entry name" value="Thiamin_PyroP_enz_TPP-bd_dom"/>
</dbReference>
<proteinExistence type="inferred from homology"/>
<dbReference type="Pfam" id="PF02776">
    <property type="entry name" value="TPP_enzyme_N"/>
    <property type="match status" value="1"/>
</dbReference>
<comment type="similarity">
    <text evidence="1 3">Belongs to the TPP enzyme family.</text>
</comment>
<dbReference type="InterPro" id="IPR000399">
    <property type="entry name" value="TPP-bd_CS"/>
</dbReference>
<evidence type="ECO:0000256" key="3">
    <source>
        <dbReference type="RuleBase" id="RU362132"/>
    </source>
</evidence>
<dbReference type="Gene3D" id="3.40.50.970">
    <property type="match status" value="2"/>
</dbReference>
<dbReference type="PANTHER" id="PTHR18968">
    <property type="entry name" value="THIAMINE PYROPHOSPHATE ENZYMES"/>
    <property type="match status" value="1"/>
</dbReference>
<dbReference type="PROSITE" id="PS00187">
    <property type="entry name" value="TPP_ENZYMES"/>
    <property type="match status" value="1"/>
</dbReference>
<name>A0ABV8UEI1_9PROT</name>
<evidence type="ECO:0000313" key="8">
    <source>
        <dbReference type="Proteomes" id="UP001595776"/>
    </source>
</evidence>
<dbReference type="SUPFAM" id="SSF52518">
    <property type="entry name" value="Thiamin diphosphate-binding fold (THDP-binding)"/>
    <property type="match status" value="2"/>
</dbReference>
<organism evidence="7 8">
    <name type="scientific">Kordiimonas lipolytica</name>
    <dbReference type="NCBI Taxonomy" id="1662421"/>
    <lineage>
        <taxon>Bacteria</taxon>
        <taxon>Pseudomonadati</taxon>
        <taxon>Pseudomonadota</taxon>
        <taxon>Alphaproteobacteria</taxon>
        <taxon>Kordiimonadales</taxon>
        <taxon>Kordiimonadaceae</taxon>
        <taxon>Kordiimonas</taxon>
    </lineage>
</organism>
<dbReference type="Pfam" id="PF00205">
    <property type="entry name" value="TPP_enzyme_M"/>
    <property type="match status" value="1"/>
</dbReference>
<dbReference type="InterPro" id="IPR029061">
    <property type="entry name" value="THDP-binding"/>
</dbReference>